<reference evidence="1 2" key="1">
    <citation type="journal article" date="2012" name="PLoS Pathog.">
        <title>Diverse lifestyles and strategies of plant pathogenesis encoded in the genomes of eighteen Dothideomycetes fungi.</title>
        <authorList>
            <person name="Ohm R.A."/>
            <person name="Feau N."/>
            <person name="Henrissat B."/>
            <person name="Schoch C.L."/>
            <person name="Horwitz B.A."/>
            <person name="Barry K.W."/>
            <person name="Condon B.J."/>
            <person name="Copeland A.C."/>
            <person name="Dhillon B."/>
            <person name="Glaser F."/>
            <person name="Hesse C.N."/>
            <person name="Kosti I."/>
            <person name="LaButti K."/>
            <person name="Lindquist E.A."/>
            <person name="Lucas S."/>
            <person name="Salamov A.A."/>
            <person name="Bradshaw R.E."/>
            <person name="Ciuffetti L."/>
            <person name="Hamelin R.C."/>
            <person name="Kema G.H.J."/>
            <person name="Lawrence C."/>
            <person name="Scott J.A."/>
            <person name="Spatafora J.W."/>
            <person name="Turgeon B.G."/>
            <person name="de Wit P.J.G.M."/>
            <person name="Zhong S."/>
            <person name="Goodwin S.B."/>
            <person name="Grigoriev I.V."/>
        </authorList>
    </citation>
    <scope>NUCLEOTIDE SEQUENCE [LARGE SCALE GENOMIC DNA]</scope>
    <source>
        <strain evidence="2">C5 / ATCC 48332 / race O</strain>
    </source>
</reference>
<name>M2UAR0_COCH5</name>
<organism evidence="1 2">
    <name type="scientific">Cochliobolus heterostrophus (strain C5 / ATCC 48332 / race O)</name>
    <name type="common">Southern corn leaf blight fungus</name>
    <name type="synonym">Bipolaris maydis</name>
    <dbReference type="NCBI Taxonomy" id="701091"/>
    <lineage>
        <taxon>Eukaryota</taxon>
        <taxon>Fungi</taxon>
        <taxon>Dikarya</taxon>
        <taxon>Ascomycota</taxon>
        <taxon>Pezizomycotina</taxon>
        <taxon>Dothideomycetes</taxon>
        <taxon>Pleosporomycetidae</taxon>
        <taxon>Pleosporales</taxon>
        <taxon>Pleosporineae</taxon>
        <taxon>Pleosporaceae</taxon>
        <taxon>Bipolaris</taxon>
    </lineage>
</organism>
<dbReference type="HOGENOM" id="CLU_1525007_0_0_1"/>
<keyword evidence="2" id="KW-1185">Reference proteome</keyword>
<accession>M2UAR0</accession>
<dbReference type="Proteomes" id="UP000016936">
    <property type="component" value="Unassembled WGS sequence"/>
</dbReference>
<reference evidence="2" key="2">
    <citation type="journal article" date="2013" name="PLoS Genet.">
        <title>Comparative genome structure, secondary metabolite, and effector coding capacity across Cochliobolus pathogens.</title>
        <authorList>
            <person name="Condon B.J."/>
            <person name="Leng Y."/>
            <person name="Wu D."/>
            <person name="Bushley K.E."/>
            <person name="Ohm R.A."/>
            <person name="Otillar R."/>
            <person name="Martin J."/>
            <person name="Schackwitz W."/>
            <person name="Grimwood J."/>
            <person name="MohdZainudin N."/>
            <person name="Xue C."/>
            <person name="Wang R."/>
            <person name="Manning V.A."/>
            <person name="Dhillon B."/>
            <person name="Tu Z.J."/>
            <person name="Steffenson B.J."/>
            <person name="Salamov A."/>
            <person name="Sun H."/>
            <person name="Lowry S."/>
            <person name="LaButti K."/>
            <person name="Han J."/>
            <person name="Copeland A."/>
            <person name="Lindquist E."/>
            <person name="Barry K."/>
            <person name="Schmutz J."/>
            <person name="Baker S.E."/>
            <person name="Ciuffetti L.M."/>
            <person name="Grigoriev I.V."/>
            <person name="Zhong S."/>
            <person name="Turgeon B.G."/>
        </authorList>
    </citation>
    <scope>NUCLEOTIDE SEQUENCE [LARGE SCALE GENOMIC DNA]</scope>
    <source>
        <strain evidence="2">C5 / ATCC 48332 / race O</strain>
    </source>
</reference>
<dbReference type="AlphaFoldDB" id="M2UAR0"/>
<evidence type="ECO:0000313" key="1">
    <source>
        <dbReference type="EMBL" id="EMD90781.1"/>
    </source>
</evidence>
<protein>
    <submittedName>
        <fullName evidence="1">Uncharacterized protein</fullName>
    </submittedName>
</protein>
<sequence length="176" mass="19648">MTPQYYPLMHQCSTSITKLSRDPRRLLSTLPSRVVPKTSSTVGVRHTCNSWLAFDRWFCAKVNTIPRHETTLTVTPSLAMSTRCKFSMHLPGFRTHCFYSVKLTLPTDNQPLINLHQPGIASESRYARGASVQASRPLPALVKRLCVGLAGDTKSPTLPRLPSIGKLTSYHADNRE</sequence>
<dbReference type="EMBL" id="KB445578">
    <property type="protein sequence ID" value="EMD90781.1"/>
    <property type="molecule type" value="Genomic_DNA"/>
</dbReference>
<evidence type="ECO:0000313" key="2">
    <source>
        <dbReference type="Proteomes" id="UP000016936"/>
    </source>
</evidence>
<gene>
    <name evidence="1" type="ORF">COCHEDRAFT_1022538</name>
</gene>
<proteinExistence type="predicted"/>